<dbReference type="Proteomes" id="UP000355283">
    <property type="component" value="Unassembled WGS sequence"/>
</dbReference>
<name>A0A4D9D8S9_9STRA</name>
<accession>A0A4D9D8S9</accession>
<feature type="chain" id="PRO_5020031239" evidence="2">
    <location>
        <begin position="23"/>
        <end position="349"/>
    </location>
</feature>
<dbReference type="EMBL" id="SDOX01000009">
    <property type="protein sequence ID" value="TFJ86393.1"/>
    <property type="molecule type" value="Genomic_DNA"/>
</dbReference>
<sequence>MLYRKSAMALLSLAMFAARGTAIEKNILRGLQAPGVTQGAGVPQQATLQQASGTQQAAGVQGVAPGNAPGGMGQAQQSGASQQYNGGQQANGGMANAGGAGAGGMGQNGMNRPGMQQPGMQQPGMQQPGMQQPGMQQPGMQQPGMQQPGMQQPGMQQPGAQAGAGQATRPVPLVSALCNMTMLDQSLIALTTVPQCQAPMTTFSTTLEGENFSGLPLPDQVKALDTFCQTPCGPLFNKAITDWRTWCDLNRASFVPLSGGMGGMYSFDGFVSNFGCTKSAGPNGEYCAKLVMDQLMAKPEDTATRCAYYTSCCFGEMHRLVTLTDLKAHAAMLEAKCPGTTAALTTKCA</sequence>
<proteinExistence type="predicted"/>
<dbReference type="AlphaFoldDB" id="A0A4D9D8S9"/>
<evidence type="ECO:0000256" key="2">
    <source>
        <dbReference type="SAM" id="SignalP"/>
    </source>
</evidence>
<organism evidence="3 4">
    <name type="scientific">Nannochloropsis salina CCMP1776</name>
    <dbReference type="NCBI Taxonomy" id="1027361"/>
    <lineage>
        <taxon>Eukaryota</taxon>
        <taxon>Sar</taxon>
        <taxon>Stramenopiles</taxon>
        <taxon>Ochrophyta</taxon>
        <taxon>Eustigmatophyceae</taxon>
        <taxon>Eustigmatales</taxon>
        <taxon>Monodopsidaceae</taxon>
        <taxon>Microchloropsis</taxon>
        <taxon>Microchloropsis salina</taxon>
    </lineage>
</organism>
<evidence type="ECO:0000313" key="3">
    <source>
        <dbReference type="EMBL" id="TFJ86393.1"/>
    </source>
</evidence>
<feature type="region of interest" description="Disordered" evidence="1">
    <location>
        <begin position="51"/>
        <end position="167"/>
    </location>
</feature>
<feature type="compositionally biased region" description="Low complexity" evidence="1">
    <location>
        <begin position="108"/>
        <end position="167"/>
    </location>
</feature>
<reference evidence="3 4" key="1">
    <citation type="submission" date="2019-01" db="EMBL/GenBank/DDBJ databases">
        <title>Nuclear Genome Assembly of the Microalgal Biofuel strain Nannochloropsis salina CCMP1776.</title>
        <authorList>
            <person name="Hovde B."/>
        </authorList>
    </citation>
    <scope>NUCLEOTIDE SEQUENCE [LARGE SCALE GENOMIC DNA]</scope>
    <source>
        <strain evidence="3 4">CCMP1776</strain>
    </source>
</reference>
<protein>
    <submittedName>
        <fullName evidence="3">Uncharacterized protein</fullName>
    </submittedName>
</protein>
<dbReference type="OrthoDB" id="10386624at2759"/>
<keyword evidence="4" id="KW-1185">Reference proteome</keyword>
<evidence type="ECO:0000313" key="4">
    <source>
        <dbReference type="Proteomes" id="UP000355283"/>
    </source>
</evidence>
<feature type="compositionally biased region" description="Low complexity" evidence="1">
    <location>
        <begin position="74"/>
        <end position="94"/>
    </location>
</feature>
<keyword evidence="2" id="KW-0732">Signal</keyword>
<comment type="caution">
    <text evidence="3">The sequence shown here is derived from an EMBL/GenBank/DDBJ whole genome shotgun (WGS) entry which is preliminary data.</text>
</comment>
<feature type="compositionally biased region" description="Gly residues" evidence="1">
    <location>
        <begin position="95"/>
        <end position="107"/>
    </location>
</feature>
<feature type="signal peptide" evidence="2">
    <location>
        <begin position="1"/>
        <end position="22"/>
    </location>
</feature>
<evidence type="ECO:0000256" key="1">
    <source>
        <dbReference type="SAM" id="MobiDB-lite"/>
    </source>
</evidence>
<gene>
    <name evidence="3" type="ORF">NSK_002601</name>
</gene>